<dbReference type="InterPro" id="IPR036165">
    <property type="entry name" value="YefM-like_sf"/>
</dbReference>
<protein>
    <recommendedName>
        <fullName evidence="2">Antitoxin</fullName>
    </recommendedName>
</protein>
<dbReference type="EMBL" id="VKDB01000010">
    <property type="protein sequence ID" value="TSA84705.1"/>
    <property type="molecule type" value="Genomic_DNA"/>
</dbReference>
<gene>
    <name evidence="3" type="ORF">FNU79_10760</name>
</gene>
<dbReference type="InterPro" id="IPR051405">
    <property type="entry name" value="phD/YefM_antitoxin"/>
</dbReference>
<evidence type="ECO:0000313" key="4">
    <source>
        <dbReference type="Proteomes" id="UP000316092"/>
    </source>
</evidence>
<comment type="caution">
    <text evidence="3">The sequence shown here is derived from an EMBL/GenBank/DDBJ whole genome shotgun (WGS) entry which is preliminary data.</text>
</comment>
<accession>A0A553UWX0</accession>
<dbReference type="Proteomes" id="UP000316092">
    <property type="component" value="Unassembled WGS sequence"/>
</dbReference>
<dbReference type="NCBIfam" id="TIGR01552">
    <property type="entry name" value="phd_fam"/>
    <property type="match status" value="1"/>
</dbReference>
<evidence type="ECO:0000256" key="2">
    <source>
        <dbReference type="RuleBase" id="RU362080"/>
    </source>
</evidence>
<proteinExistence type="inferred from homology"/>
<reference evidence="3 4" key="1">
    <citation type="submission" date="2019-07" db="EMBL/GenBank/DDBJ databases">
        <title>Deinococcus detaillus sp. nov., isolated from humus soil in Antarctica.</title>
        <authorList>
            <person name="Zhang K."/>
        </authorList>
    </citation>
    <scope>NUCLEOTIDE SEQUENCE [LARGE SCALE GENOMIC DNA]</scope>
    <source>
        <strain evidence="3 4">H1</strain>
    </source>
</reference>
<dbReference type="AlphaFoldDB" id="A0A553UWX0"/>
<evidence type="ECO:0000313" key="3">
    <source>
        <dbReference type="EMBL" id="TSA84705.1"/>
    </source>
</evidence>
<comment type="similarity">
    <text evidence="1 2">Belongs to the phD/YefM antitoxin family.</text>
</comment>
<dbReference type="PANTHER" id="PTHR33713">
    <property type="entry name" value="ANTITOXIN YAFN-RELATED"/>
    <property type="match status" value="1"/>
</dbReference>
<organism evidence="3 4">
    <name type="scientific">Deinococcus detaillensis</name>
    <dbReference type="NCBI Taxonomy" id="2592048"/>
    <lineage>
        <taxon>Bacteria</taxon>
        <taxon>Thermotogati</taxon>
        <taxon>Deinococcota</taxon>
        <taxon>Deinococci</taxon>
        <taxon>Deinococcales</taxon>
        <taxon>Deinococcaceae</taxon>
        <taxon>Deinococcus</taxon>
    </lineage>
</organism>
<sequence>MKAQFAKTEWPLQDAKAHFSELVDAALTQGPQAVTRHGKNAVVVLSHQDFVRLSQANTTLADALNGAPAELSFERDRTPIPTVQLD</sequence>
<dbReference type="PANTHER" id="PTHR33713:SF9">
    <property type="entry name" value="ANTITOXIN"/>
    <property type="match status" value="1"/>
</dbReference>
<dbReference type="RefSeq" id="WP_143720852.1">
    <property type="nucleotide sequence ID" value="NZ_VKDB01000010.1"/>
</dbReference>
<comment type="function">
    <text evidence="2">Antitoxin component of a type II toxin-antitoxin (TA) system.</text>
</comment>
<dbReference type="Gene3D" id="3.40.1620.10">
    <property type="entry name" value="YefM-like domain"/>
    <property type="match status" value="1"/>
</dbReference>
<name>A0A553UWX0_9DEIO</name>
<dbReference type="SUPFAM" id="SSF143120">
    <property type="entry name" value="YefM-like"/>
    <property type="match status" value="1"/>
</dbReference>
<dbReference type="InterPro" id="IPR006442">
    <property type="entry name" value="Antitoxin_Phd/YefM"/>
</dbReference>
<evidence type="ECO:0000256" key="1">
    <source>
        <dbReference type="ARBA" id="ARBA00009981"/>
    </source>
</evidence>
<keyword evidence="4" id="KW-1185">Reference proteome</keyword>
<dbReference type="OrthoDB" id="71688at2"/>
<dbReference type="Pfam" id="PF02604">
    <property type="entry name" value="PhdYeFM_antitox"/>
    <property type="match status" value="1"/>
</dbReference>